<evidence type="ECO:0000313" key="5">
    <source>
        <dbReference type="Proteomes" id="UP000076580"/>
    </source>
</evidence>
<comment type="cofactor">
    <cofactor evidence="1 3">
        <name>pyridoxal 5'-phosphate</name>
        <dbReference type="ChEBI" id="CHEBI:597326"/>
    </cofactor>
</comment>
<evidence type="ECO:0000256" key="2">
    <source>
        <dbReference type="ARBA" id="ARBA00022898"/>
    </source>
</evidence>
<dbReference type="SUPFAM" id="SSF53383">
    <property type="entry name" value="PLP-dependent transferases"/>
    <property type="match status" value="1"/>
</dbReference>
<evidence type="ECO:0008006" key="6">
    <source>
        <dbReference type="Google" id="ProtNLM"/>
    </source>
</evidence>
<dbReference type="EMBL" id="LAYC01000001">
    <property type="protein sequence ID" value="KYK61306.1"/>
    <property type="molecule type" value="Genomic_DNA"/>
</dbReference>
<comment type="caution">
    <text evidence="4">The sequence shown here is derived from an EMBL/GenBank/DDBJ whole genome shotgun (WGS) entry which is preliminary data.</text>
</comment>
<dbReference type="GeneID" id="63715091"/>
<dbReference type="PANTHER" id="PTHR42699:SF1">
    <property type="entry name" value="CYSTATHIONINE GAMMA-SYNTHASE-RELATED"/>
    <property type="match status" value="1"/>
</dbReference>
<protein>
    <recommendedName>
        <fullName evidence="6">Cystathionine gamma-synthase</fullName>
    </recommendedName>
</protein>
<dbReference type="GO" id="GO:0019346">
    <property type="term" value="P:transsulfuration"/>
    <property type="evidence" value="ECO:0007669"/>
    <property type="project" value="InterPro"/>
</dbReference>
<dbReference type="GO" id="GO:0030170">
    <property type="term" value="F:pyridoxal phosphate binding"/>
    <property type="evidence" value="ECO:0007669"/>
    <property type="project" value="InterPro"/>
</dbReference>
<dbReference type="Gene3D" id="3.40.640.10">
    <property type="entry name" value="Type I PLP-dependent aspartate aminotransferase-like (Major domain)"/>
    <property type="match status" value="1"/>
</dbReference>
<evidence type="ECO:0000256" key="3">
    <source>
        <dbReference type="RuleBase" id="RU362118"/>
    </source>
</evidence>
<dbReference type="InParanoid" id="A0A151GW24"/>
<dbReference type="InterPro" id="IPR000277">
    <property type="entry name" value="Cys/Met-Metab_PyrdxlP-dep_enz"/>
</dbReference>
<comment type="similarity">
    <text evidence="3">Belongs to the trans-sulfuration enzymes family.</text>
</comment>
<dbReference type="InterPro" id="IPR015424">
    <property type="entry name" value="PyrdxlP-dep_Trfase"/>
</dbReference>
<dbReference type="InterPro" id="IPR015422">
    <property type="entry name" value="PyrdxlP-dep_Trfase_small"/>
</dbReference>
<keyword evidence="5" id="KW-1185">Reference proteome</keyword>
<organism evidence="4 5">
    <name type="scientific">Drechmeria coniospora</name>
    <name type="common">Nematophagous fungus</name>
    <name type="synonym">Meria coniospora</name>
    <dbReference type="NCBI Taxonomy" id="98403"/>
    <lineage>
        <taxon>Eukaryota</taxon>
        <taxon>Fungi</taxon>
        <taxon>Dikarya</taxon>
        <taxon>Ascomycota</taxon>
        <taxon>Pezizomycotina</taxon>
        <taxon>Sordariomycetes</taxon>
        <taxon>Hypocreomycetidae</taxon>
        <taxon>Hypocreales</taxon>
        <taxon>Ophiocordycipitaceae</taxon>
        <taxon>Drechmeria</taxon>
    </lineage>
</organism>
<dbReference type="GO" id="GO:0003962">
    <property type="term" value="F:cystathionine gamma-synthase activity"/>
    <property type="evidence" value="ECO:0007669"/>
    <property type="project" value="TreeGrafter"/>
</dbReference>
<dbReference type="Proteomes" id="UP000076580">
    <property type="component" value="Chromosome 01"/>
</dbReference>
<gene>
    <name evidence="4" type="ORF">DCS_02448</name>
</gene>
<dbReference type="AlphaFoldDB" id="A0A151GW24"/>
<proteinExistence type="inferred from homology"/>
<evidence type="ECO:0000313" key="4">
    <source>
        <dbReference type="EMBL" id="KYK61306.1"/>
    </source>
</evidence>
<dbReference type="Pfam" id="PF01053">
    <property type="entry name" value="Cys_Met_Meta_PP"/>
    <property type="match status" value="1"/>
</dbReference>
<dbReference type="RefSeq" id="XP_040660658.1">
    <property type="nucleotide sequence ID" value="XM_040799775.1"/>
</dbReference>
<sequence>MSPPAPYAHGMAVPDRLHAVSVQIASWQDVCAIAVADEEALKTLRNGYPRSYVHKSIRALIAACEREFSLRGRTLMLFSNPVAARGCRAYMSSTARHGASAALPESISLCRIEFGTATMPEHKLHLPPLYAAIYPPHLSRAASLFWRLTGTGISSRQAGRCLQALDRIRQVDEKVEGAMSLAVSNPSHSAYDLIRARLALLAERAPVGGARARKVTGEDVHLYPSGMSAIYHTHHLLLDWRGAESIVMGFTYELTMKMMEAFGPSYRFFSGGTDGEMDEFERHLEATAERGATIQAVWCECASNPLLRTTDLARLRRLADKYDFVLVVDDTIGTCANVDVLSVADIVVTSLTKWFNGFADVLAGSIILNPNSAHYGELKGILDGSYVNNLHVDDAAQLEKNSRDFLQRVARVNETAEHLVDRMVPLAADPRSIVSKVYYPKLCWSAANYRARMRPATDEFAPGYGGLFTIEFDTVRAAARFLDAVPLHKGPSIGANVTLVLPYVQMVFQTEKEWAARNGVNETIVRISVGLEDREALLRCILLALEEAEQLQARL</sequence>
<name>A0A151GW24_DRECN</name>
<dbReference type="InterPro" id="IPR015421">
    <property type="entry name" value="PyrdxlP-dep_Trfase_major"/>
</dbReference>
<reference evidence="4 5" key="1">
    <citation type="journal article" date="2016" name="Sci. Rep.">
        <title>Insights into Adaptations to a Near-Obligate Nematode Endoparasitic Lifestyle from the Finished Genome of Drechmeria coniospora.</title>
        <authorList>
            <person name="Zhang L."/>
            <person name="Zhou Z."/>
            <person name="Guo Q."/>
            <person name="Fokkens L."/>
            <person name="Miskei M."/>
            <person name="Pocsi I."/>
            <person name="Zhang W."/>
            <person name="Chen M."/>
            <person name="Wang L."/>
            <person name="Sun Y."/>
            <person name="Donzelli B.G."/>
            <person name="Gibson D.M."/>
            <person name="Nelson D.R."/>
            <person name="Luo J.G."/>
            <person name="Rep M."/>
            <person name="Liu H."/>
            <person name="Yang S."/>
            <person name="Wang J."/>
            <person name="Krasnoff S.B."/>
            <person name="Xu Y."/>
            <person name="Molnar I."/>
            <person name="Lin M."/>
        </authorList>
    </citation>
    <scope>NUCLEOTIDE SEQUENCE [LARGE SCALE GENOMIC DNA]</scope>
    <source>
        <strain evidence="4 5">ARSEF 6962</strain>
    </source>
</reference>
<evidence type="ECO:0000256" key="1">
    <source>
        <dbReference type="ARBA" id="ARBA00001933"/>
    </source>
</evidence>
<keyword evidence="2 3" id="KW-0663">Pyridoxal phosphate</keyword>
<dbReference type="PANTHER" id="PTHR42699">
    <property type="match status" value="1"/>
</dbReference>
<dbReference type="STRING" id="98403.A0A151GW24"/>
<accession>A0A151GW24</accession>
<dbReference type="InterPro" id="IPR051750">
    <property type="entry name" value="Trans-sulfuration_enzymes"/>
</dbReference>
<dbReference type="Gene3D" id="3.90.1150.10">
    <property type="entry name" value="Aspartate Aminotransferase, domain 1"/>
    <property type="match status" value="1"/>
</dbReference>